<sequence length="1703" mass="187449">MEPEVIRPQRRGRKRKRVDVQNASSGRQENKQVSETRSKALVGRYVKKEFEGSGVFLGKIVYYDSGLYRVDYEDGDCEDLESGEVKEFLIGDNDFGGGFMVRKKKLDELIAKKDAKATDSVVEGNIAGSMIVEVSSVSDLGNNDANEVDAVEVDGDDANEVDAVEVDGDDANEVDAVEVDGDADSSSDSCEHALDRDASLEFDAPVVLPPQLPPSSGTIGVPEESVSHLFSVYCFLRSYSIQLFLSPFGLDDFVGSLNCCVPNTMLDAIHVALMRVLRRHLEILSSNGSELASKCLRFNDWSLLDTLTWPVYLAQYLMVMGYTNGPEWKGFYIDVFEKEYCILPVSLKLTILQILCDDVLESDELRAEIDMREESEVGIDSDAVANVASEGGPRRVHPRYSKTSACKNKEAMEIMAESHGTRSCYSSSLGVKGNEMDADVAHDGNVDECRLCGMDGTLLCCDGCPSAFHSRCIGVTKMFIPEGDWYCPECTINKTRPTITRGTSLRGAEVFGIDSYGQVFLGTCNHLLVLKVSINSEPCLRYYNHNDIPNVLQALCSSVQHVVLYSEICKEILQYWDIPKEIVPLAETLEVGKMSGDREKDGEWSMKGVVESENLASCLTGNSAAHAAVSCLENSCEEPGFNRSLLDTMTQVVHPGQQRSGNTVTKEVSHLSNTRYSLNTIVDLSLSSGVVSQQVDPSGLSQQTITGRSCSAELGICTSGNSDIAKGGKVNGLCVAVNMSSQIKESSGCVGGIGGPKLSDHCLYTGSHFKPHVYVNNYVHGDFAASAAANLAILLSEENRGSESHVSDNRRKAVSANNLLQLKAFSSAAIRFFWPNSEKKLVEVPRERCGWCLSCQASVSSRRGCLLNAAASNAIKGAMKVLSGLRPVTNVEGSLYGIAMHIMFLEESLCGLTGGPFRSGMYRKQWRKQLEQATTCSAIKTLLLKLEENIRIVALSGDWAKFVDNGPVESSVNQSATSAAGSTRKRGPSGRRGRKSSAVSDISSEDCLDSSSDFNWWRGGMLSKKILQRGVLPFAVIKKAARLGGCREIPGVCYTEGSQIPKRSRQFIWRAAVEMSKNASQLAVQVRYLDFHVRWGDLVRPEQNLQDGKGPEAEASAFRNASVCDKKTTNDKVIYGVAFGNQKHLPSRVMKSIIGMDQGEDGKEKYWFSETVVPLYLIKQYEEKEDKMLPPCAEKPVNVLSDLQRRQLKASRKDIFSYLSLKRDDLDKCCCASCQLDVLLRNSVKCSACGGFCHERCTICSASGSNDEVGFLITCKKCYHPKARPQSEKSNESTSPLLLQGQKLQNAVTVNKGAKQKNQPLASVGHVKSSSKTKAAVHGSNLATKKRTKLCSWGLVLRKDSKNSGTDFRLSNILLRRNSDESWSGPVCHLCNKIYNPNLMYICCQMCTNWYHAAAVELEESEIFEVVGFKCCRCRRGKLPVCPYSDPDSNAMVTAKGSLTAPMMENSKVEQDYGIISGQYMELDSDSLVLPENEGIFCAMEEDSLLFSLPSDQQFREYNPEMDFEWNTTTATAATGPQKLPIRRHTKPERNGDHPTRVELSAPIEPNNLLNPGDESFSPKLEWDVSENGFLEDGVVFDWEGLNFEDMEFEPQTYFSFTELLASDEGGQVGQVDASGDIMAMNYQQEPTISIGPAGDTFPCQICSEPFPDLPCQICGVWIHNHCSQFVEQSSWEGNNWRCGHCQ</sequence>
<evidence type="ECO:0000313" key="2">
    <source>
        <dbReference type="Proteomes" id="UP000828048"/>
    </source>
</evidence>
<proteinExistence type="predicted"/>
<organism evidence="1 2">
    <name type="scientific">Vaccinium darrowii</name>
    <dbReference type="NCBI Taxonomy" id="229202"/>
    <lineage>
        <taxon>Eukaryota</taxon>
        <taxon>Viridiplantae</taxon>
        <taxon>Streptophyta</taxon>
        <taxon>Embryophyta</taxon>
        <taxon>Tracheophyta</taxon>
        <taxon>Spermatophyta</taxon>
        <taxon>Magnoliopsida</taxon>
        <taxon>eudicotyledons</taxon>
        <taxon>Gunneridae</taxon>
        <taxon>Pentapetalae</taxon>
        <taxon>asterids</taxon>
        <taxon>Ericales</taxon>
        <taxon>Ericaceae</taxon>
        <taxon>Vaccinioideae</taxon>
        <taxon>Vaccinieae</taxon>
        <taxon>Vaccinium</taxon>
    </lineage>
</organism>
<dbReference type="EMBL" id="CM037156">
    <property type="protein sequence ID" value="KAH7837839.1"/>
    <property type="molecule type" value="Genomic_DNA"/>
</dbReference>
<gene>
    <name evidence="1" type="ORF">Vadar_018639</name>
</gene>
<protein>
    <submittedName>
        <fullName evidence="1">Uncharacterized protein</fullName>
    </submittedName>
</protein>
<name>A0ACB7XBR1_9ERIC</name>
<comment type="caution">
    <text evidence="1">The sequence shown here is derived from an EMBL/GenBank/DDBJ whole genome shotgun (WGS) entry which is preliminary data.</text>
</comment>
<dbReference type="Proteomes" id="UP000828048">
    <property type="component" value="Chromosome 6"/>
</dbReference>
<reference evidence="1 2" key="1">
    <citation type="journal article" date="2021" name="Hortic Res">
        <title>High-quality reference genome and annotation aids understanding of berry development for evergreen blueberry (Vaccinium darrowii).</title>
        <authorList>
            <person name="Yu J."/>
            <person name="Hulse-Kemp A.M."/>
            <person name="Babiker E."/>
            <person name="Staton M."/>
        </authorList>
    </citation>
    <scope>NUCLEOTIDE SEQUENCE [LARGE SCALE GENOMIC DNA]</scope>
    <source>
        <strain evidence="2">cv. NJ 8807/NJ 8810</strain>
        <tissue evidence="1">Young leaf</tissue>
    </source>
</reference>
<accession>A0ACB7XBR1</accession>
<evidence type="ECO:0000313" key="1">
    <source>
        <dbReference type="EMBL" id="KAH7837839.1"/>
    </source>
</evidence>
<keyword evidence="2" id="KW-1185">Reference proteome</keyword>